<dbReference type="Proteomes" id="UP000789831">
    <property type="component" value="Unassembled WGS sequence"/>
</dbReference>
<dbReference type="AlphaFoldDB" id="A0A9N8Z8F6"/>
<evidence type="ECO:0000313" key="3">
    <source>
        <dbReference type="EMBL" id="CAG8480808.1"/>
    </source>
</evidence>
<organism evidence="3 4">
    <name type="scientific">Ambispora gerdemannii</name>
    <dbReference type="NCBI Taxonomy" id="144530"/>
    <lineage>
        <taxon>Eukaryota</taxon>
        <taxon>Fungi</taxon>
        <taxon>Fungi incertae sedis</taxon>
        <taxon>Mucoromycota</taxon>
        <taxon>Glomeromycotina</taxon>
        <taxon>Glomeromycetes</taxon>
        <taxon>Archaeosporales</taxon>
        <taxon>Ambisporaceae</taxon>
        <taxon>Ambispora</taxon>
    </lineage>
</organism>
<gene>
    <name evidence="3" type="ORF">AGERDE_LOCUS3222</name>
</gene>
<comment type="caution">
    <text evidence="3">The sequence shown here is derived from an EMBL/GenBank/DDBJ whole genome shotgun (WGS) entry which is preliminary data.</text>
</comment>
<reference evidence="3" key="1">
    <citation type="submission" date="2021-06" db="EMBL/GenBank/DDBJ databases">
        <authorList>
            <person name="Kallberg Y."/>
            <person name="Tangrot J."/>
            <person name="Rosling A."/>
        </authorList>
    </citation>
    <scope>NUCLEOTIDE SEQUENCE</scope>
    <source>
        <strain evidence="3">MT106</strain>
    </source>
</reference>
<protein>
    <submittedName>
        <fullName evidence="3">12853_t:CDS:1</fullName>
    </submittedName>
</protein>
<feature type="compositionally biased region" description="Basic and acidic residues" evidence="2">
    <location>
        <begin position="143"/>
        <end position="155"/>
    </location>
</feature>
<name>A0A9N8Z8F6_9GLOM</name>
<keyword evidence="1" id="KW-0175">Coiled coil</keyword>
<evidence type="ECO:0000313" key="4">
    <source>
        <dbReference type="Proteomes" id="UP000789831"/>
    </source>
</evidence>
<accession>A0A9N8Z8F6</accession>
<evidence type="ECO:0000256" key="1">
    <source>
        <dbReference type="SAM" id="Coils"/>
    </source>
</evidence>
<feature type="coiled-coil region" evidence="1">
    <location>
        <begin position="254"/>
        <end position="281"/>
    </location>
</feature>
<proteinExistence type="predicted"/>
<dbReference type="OrthoDB" id="2407621at2759"/>
<evidence type="ECO:0000256" key="2">
    <source>
        <dbReference type="SAM" id="MobiDB-lite"/>
    </source>
</evidence>
<sequence>METCPDFVDVDNFFKRTSSSYWEDYDLYFSTASQPSHGSFMRDLQKIADNEHLSYFLRKRATSTRIRVNEPRRKNSFLALQDAFHYRQQQMQLRVNSSLKVEHTANSTVLLHKKSTKSREETNGDTANATFADADASVSGYRTAERRNSLPKEKNSLYGTSPANIYNLPQRNPFINECSQGSKHGRDTEADEEYNANQTVIGGKNIDWIRIRDRLTRYQLKKNPPKTKPEYYDVLFFNINDKNGFLGTLEESTVAQMLKDIKKEEKTKDNTEQDIKLLLDSIIDYDIKKTKERLKRRKEDKDIDSFEKKFALHFVSLMIEQMEDVDSFLDHMSENTYIVDVLAPALHDFFIKNKKNWRVSYGDTCLKASAKDDERRSSGEKIDMIVTLREEDEEFSVTVVSGSPTEKNWNHFKGDRMKIMKMLKSLMNRFAELRPGSDIRLVRLYGLQSYLHELIIYEFQLKYTELYTMEGILKFPLPKRWKDMLKAHETVMGLLKYENLLFESSKTIREFLRVKGSNVEAVKRTTRVYTSPEYNMKKTKKARTY</sequence>
<dbReference type="EMBL" id="CAJVPL010000303">
    <property type="protein sequence ID" value="CAG8480808.1"/>
    <property type="molecule type" value="Genomic_DNA"/>
</dbReference>
<keyword evidence="4" id="KW-1185">Reference proteome</keyword>
<feature type="region of interest" description="Disordered" evidence="2">
    <location>
        <begin position="138"/>
        <end position="163"/>
    </location>
</feature>